<sequence length="145" mass="16595">MCTDHTFFKHYKDGLSGVLTDPTTKTKWLYPISLLKGDMEGVRLIVPAGYPDFQRIWNLDHGCAYLFLIYEPCTGGITAMGCPIPIDKFAPEQSATQIETYQFLQLEHAESAQKKKAWEAKCHQEHQEARTQKELASTWRVSQRS</sequence>
<organism evidence="1 2">
    <name type="scientific">Fomitopsis schrenkii</name>
    <name type="common">Brown rot fungus</name>
    <dbReference type="NCBI Taxonomy" id="2126942"/>
    <lineage>
        <taxon>Eukaryota</taxon>
        <taxon>Fungi</taxon>
        <taxon>Dikarya</taxon>
        <taxon>Basidiomycota</taxon>
        <taxon>Agaricomycotina</taxon>
        <taxon>Agaricomycetes</taxon>
        <taxon>Polyporales</taxon>
        <taxon>Fomitopsis</taxon>
    </lineage>
</organism>
<proteinExistence type="predicted"/>
<dbReference type="AlphaFoldDB" id="S8EZI4"/>
<name>S8EZI4_FOMSC</name>
<dbReference type="EMBL" id="KE504217">
    <property type="protein sequence ID" value="EPS95030.1"/>
    <property type="molecule type" value="Genomic_DNA"/>
</dbReference>
<accession>S8EZI4</accession>
<gene>
    <name evidence="1" type="ORF">FOMPIDRAFT_113594</name>
</gene>
<keyword evidence="2" id="KW-1185">Reference proteome</keyword>
<dbReference type="Proteomes" id="UP000015241">
    <property type="component" value="Unassembled WGS sequence"/>
</dbReference>
<evidence type="ECO:0000313" key="1">
    <source>
        <dbReference type="EMBL" id="EPS95030.1"/>
    </source>
</evidence>
<reference evidence="1 2" key="1">
    <citation type="journal article" date="2012" name="Science">
        <title>The Paleozoic origin of enzymatic lignin decomposition reconstructed from 31 fungal genomes.</title>
        <authorList>
            <person name="Floudas D."/>
            <person name="Binder M."/>
            <person name="Riley R."/>
            <person name="Barry K."/>
            <person name="Blanchette R.A."/>
            <person name="Henrissat B."/>
            <person name="Martinez A.T."/>
            <person name="Otillar R."/>
            <person name="Spatafora J.W."/>
            <person name="Yadav J.S."/>
            <person name="Aerts A."/>
            <person name="Benoit I."/>
            <person name="Boyd A."/>
            <person name="Carlson A."/>
            <person name="Copeland A."/>
            <person name="Coutinho P.M."/>
            <person name="de Vries R.P."/>
            <person name="Ferreira P."/>
            <person name="Findley K."/>
            <person name="Foster B."/>
            <person name="Gaskell J."/>
            <person name="Glotzer D."/>
            <person name="Gorecki P."/>
            <person name="Heitman J."/>
            <person name="Hesse C."/>
            <person name="Hori C."/>
            <person name="Igarashi K."/>
            <person name="Jurgens J.A."/>
            <person name="Kallen N."/>
            <person name="Kersten P."/>
            <person name="Kohler A."/>
            <person name="Kuees U."/>
            <person name="Kumar T.K.A."/>
            <person name="Kuo A."/>
            <person name="LaButti K."/>
            <person name="Larrondo L.F."/>
            <person name="Lindquist E."/>
            <person name="Ling A."/>
            <person name="Lombard V."/>
            <person name="Lucas S."/>
            <person name="Lundell T."/>
            <person name="Martin R."/>
            <person name="McLaughlin D.J."/>
            <person name="Morgenstern I."/>
            <person name="Morin E."/>
            <person name="Murat C."/>
            <person name="Nagy L.G."/>
            <person name="Nolan M."/>
            <person name="Ohm R.A."/>
            <person name="Patyshakuliyeva A."/>
            <person name="Rokas A."/>
            <person name="Ruiz-Duenas F.J."/>
            <person name="Sabat G."/>
            <person name="Salamov A."/>
            <person name="Samejima M."/>
            <person name="Schmutz J."/>
            <person name="Slot J.C."/>
            <person name="St John F."/>
            <person name="Stenlid J."/>
            <person name="Sun H."/>
            <person name="Sun S."/>
            <person name="Syed K."/>
            <person name="Tsang A."/>
            <person name="Wiebenga A."/>
            <person name="Young D."/>
            <person name="Pisabarro A."/>
            <person name="Eastwood D.C."/>
            <person name="Martin F."/>
            <person name="Cullen D."/>
            <person name="Grigoriev I.V."/>
            <person name="Hibbett D.S."/>
        </authorList>
    </citation>
    <scope>NUCLEOTIDE SEQUENCE</scope>
    <source>
        <strain evidence="2">FP-58527</strain>
    </source>
</reference>
<protein>
    <submittedName>
        <fullName evidence="1">Uncharacterized protein</fullName>
    </submittedName>
</protein>
<dbReference type="HOGENOM" id="CLU_1786877_0_0_1"/>
<dbReference type="InParanoid" id="S8EZI4"/>
<evidence type="ECO:0000313" key="2">
    <source>
        <dbReference type="Proteomes" id="UP000015241"/>
    </source>
</evidence>